<evidence type="ECO:0000256" key="2">
    <source>
        <dbReference type="ARBA" id="ARBA00010072"/>
    </source>
</evidence>
<dbReference type="OrthoDB" id="6534575at2"/>
<dbReference type="Gene3D" id="1.10.3720.10">
    <property type="entry name" value="MetI-like"/>
    <property type="match status" value="1"/>
</dbReference>
<dbReference type="InterPro" id="IPR010065">
    <property type="entry name" value="AA_ABC_transptr_permease_3TM"/>
</dbReference>
<dbReference type="PANTHER" id="PTHR30614:SF42">
    <property type="entry name" value="GLUTAMATE_ASPARTATE IMPORT PERMEASE PROTEIN GLTJ"/>
    <property type="match status" value="1"/>
</dbReference>
<sequence>MNWDWQVFCQDNITQEVVAGCFGKGGDVTYLDWMLSAWGWTVSVSVLALALALVAGSIIGVIRTLPDSPWLVRFGNAWVELFRNIPLLVQIFLWYHVVPSVIPAFRGVSGFILVVFALGFFTSARIAEQVRAGIQALPRGQRYAGMALGFTTWQYYRYVLLPMAYRIIIPPLTSESMNIFKNSSVAFAVSIAELTMFAMQAQEETSRGIEIYLAVTGLYVFSAFMINRIMAFIEKKTRIPGFIVSGAAGGH</sequence>
<keyword evidence="3 8" id="KW-0813">Transport</keyword>
<reference evidence="10 11" key="1">
    <citation type="submission" date="2018-10" db="EMBL/GenBank/DDBJ databases">
        <title>Draft genome of Cortibacter populi DSM10536.</title>
        <authorList>
            <person name="Bernier A.-M."/>
            <person name="Bernard K."/>
        </authorList>
    </citation>
    <scope>NUCLEOTIDE SEQUENCE [LARGE SCALE GENOMIC DNA]</scope>
    <source>
        <strain evidence="10 11">DSM 105136</strain>
    </source>
</reference>
<keyword evidence="11" id="KW-1185">Reference proteome</keyword>
<dbReference type="CDD" id="cd06261">
    <property type="entry name" value="TM_PBP2"/>
    <property type="match status" value="1"/>
</dbReference>
<dbReference type="InterPro" id="IPR043429">
    <property type="entry name" value="ArtM/GltK/GlnP/TcyL/YhdX-like"/>
</dbReference>
<evidence type="ECO:0000256" key="5">
    <source>
        <dbReference type="ARBA" id="ARBA00022692"/>
    </source>
</evidence>
<evidence type="ECO:0000256" key="3">
    <source>
        <dbReference type="ARBA" id="ARBA00022448"/>
    </source>
</evidence>
<evidence type="ECO:0000256" key="4">
    <source>
        <dbReference type="ARBA" id="ARBA00022475"/>
    </source>
</evidence>
<keyword evidence="5 8" id="KW-0812">Transmembrane</keyword>
<dbReference type="NCBIfam" id="TIGR01726">
    <property type="entry name" value="HEQRo_perm_3TM"/>
    <property type="match status" value="1"/>
</dbReference>
<dbReference type="InterPro" id="IPR035906">
    <property type="entry name" value="MetI-like_sf"/>
</dbReference>
<comment type="subcellular location">
    <subcellularLocation>
        <location evidence="1">Cell inner membrane</location>
        <topology evidence="1">Multi-pass membrane protein</topology>
    </subcellularLocation>
    <subcellularLocation>
        <location evidence="8">Cell membrane</location>
        <topology evidence="8">Multi-pass membrane protein</topology>
    </subcellularLocation>
</comment>
<evidence type="ECO:0000256" key="7">
    <source>
        <dbReference type="ARBA" id="ARBA00023136"/>
    </source>
</evidence>
<dbReference type="GO" id="GO:0006865">
    <property type="term" value="P:amino acid transport"/>
    <property type="evidence" value="ECO:0007669"/>
    <property type="project" value="TreeGrafter"/>
</dbReference>
<evidence type="ECO:0000256" key="6">
    <source>
        <dbReference type="ARBA" id="ARBA00022989"/>
    </source>
</evidence>
<comment type="similarity">
    <text evidence="2">Belongs to the binding-protein-dependent transport system permease family. HisMQ subfamily.</text>
</comment>
<gene>
    <name evidence="10" type="ORF">D8I35_11410</name>
</gene>
<feature type="transmembrane region" description="Helical" evidence="8">
    <location>
        <begin position="74"/>
        <end position="95"/>
    </location>
</feature>
<evidence type="ECO:0000259" key="9">
    <source>
        <dbReference type="PROSITE" id="PS50928"/>
    </source>
</evidence>
<comment type="caution">
    <text evidence="10">The sequence shown here is derived from an EMBL/GenBank/DDBJ whole genome shotgun (WGS) entry which is preliminary data.</text>
</comment>
<evidence type="ECO:0000256" key="8">
    <source>
        <dbReference type="RuleBase" id="RU363032"/>
    </source>
</evidence>
<keyword evidence="4" id="KW-1003">Cell membrane</keyword>
<name>A0A3M6QT83_9BURK</name>
<dbReference type="GO" id="GO:0022857">
    <property type="term" value="F:transmembrane transporter activity"/>
    <property type="evidence" value="ECO:0007669"/>
    <property type="project" value="InterPro"/>
</dbReference>
<dbReference type="Pfam" id="PF00528">
    <property type="entry name" value="BPD_transp_1"/>
    <property type="match status" value="1"/>
</dbReference>
<feature type="transmembrane region" description="Helical" evidence="8">
    <location>
        <begin position="211"/>
        <end position="233"/>
    </location>
</feature>
<evidence type="ECO:0000256" key="1">
    <source>
        <dbReference type="ARBA" id="ARBA00004429"/>
    </source>
</evidence>
<dbReference type="PROSITE" id="PS50928">
    <property type="entry name" value="ABC_TM1"/>
    <property type="match status" value="1"/>
</dbReference>
<proteinExistence type="inferred from homology"/>
<dbReference type="RefSeq" id="WP_122229352.1">
    <property type="nucleotide sequence ID" value="NZ_RDQO01000003.1"/>
</dbReference>
<dbReference type="GO" id="GO:0043190">
    <property type="term" value="C:ATP-binding cassette (ABC) transporter complex"/>
    <property type="evidence" value="ECO:0007669"/>
    <property type="project" value="InterPro"/>
</dbReference>
<accession>A0A3M6QT83</accession>
<organism evidence="10 11">
    <name type="scientific">Corticibacter populi</name>
    <dbReference type="NCBI Taxonomy" id="1550736"/>
    <lineage>
        <taxon>Bacteria</taxon>
        <taxon>Pseudomonadati</taxon>
        <taxon>Pseudomonadota</taxon>
        <taxon>Betaproteobacteria</taxon>
        <taxon>Burkholderiales</taxon>
        <taxon>Comamonadaceae</taxon>
        <taxon>Corticibacter</taxon>
    </lineage>
</organism>
<dbReference type="EMBL" id="RDQO01000003">
    <property type="protein sequence ID" value="RMX05769.1"/>
    <property type="molecule type" value="Genomic_DNA"/>
</dbReference>
<feature type="domain" description="ABC transmembrane type-1" evidence="9">
    <location>
        <begin position="38"/>
        <end position="230"/>
    </location>
</feature>
<keyword evidence="7 8" id="KW-0472">Membrane</keyword>
<protein>
    <submittedName>
        <fullName evidence="10">Amino acid ABC transporter permease</fullName>
    </submittedName>
</protein>
<dbReference type="PANTHER" id="PTHR30614">
    <property type="entry name" value="MEMBRANE COMPONENT OF AMINO ACID ABC TRANSPORTER"/>
    <property type="match status" value="1"/>
</dbReference>
<dbReference type="Proteomes" id="UP000278006">
    <property type="component" value="Unassembled WGS sequence"/>
</dbReference>
<feature type="transmembrane region" description="Helical" evidence="8">
    <location>
        <begin position="37"/>
        <end position="62"/>
    </location>
</feature>
<dbReference type="InterPro" id="IPR000515">
    <property type="entry name" value="MetI-like"/>
</dbReference>
<evidence type="ECO:0000313" key="10">
    <source>
        <dbReference type="EMBL" id="RMX05769.1"/>
    </source>
</evidence>
<dbReference type="AlphaFoldDB" id="A0A3M6QT83"/>
<dbReference type="SUPFAM" id="SSF161098">
    <property type="entry name" value="MetI-like"/>
    <property type="match status" value="1"/>
</dbReference>
<feature type="transmembrane region" description="Helical" evidence="8">
    <location>
        <begin position="101"/>
        <end position="122"/>
    </location>
</feature>
<evidence type="ECO:0000313" key="11">
    <source>
        <dbReference type="Proteomes" id="UP000278006"/>
    </source>
</evidence>
<keyword evidence="6 8" id="KW-1133">Transmembrane helix</keyword>